<accession>A0A844D207</accession>
<evidence type="ECO:0000313" key="2">
    <source>
        <dbReference type="EMBL" id="MRU15883.1"/>
    </source>
</evidence>
<dbReference type="AlphaFoldDB" id="A0A844D207"/>
<feature type="signal peptide" evidence="1">
    <location>
        <begin position="1"/>
        <end position="19"/>
    </location>
</feature>
<feature type="chain" id="PRO_5032270845" evidence="1">
    <location>
        <begin position="20"/>
        <end position="117"/>
    </location>
</feature>
<organism evidence="2 3">
    <name type="scientific">Roseovarius bejariae</name>
    <dbReference type="NCBI Taxonomy" id="2576383"/>
    <lineage>
        <taxon>Bacteria</taxon>
        <taxon>Pseudomonadati</taxon>
        <taxon>Pseudomonadota</taxon>
        <taxon>Alphaproteobacteria</taxon>
        <taxon>Rhodobacterales</taxon>
        <taxon>Roseobacteraceae</taxon>
        <taxon>Roseovarius</taxon>
    </lineage>
</organism>
<evidence type="ECO:0000256" key="1">
    <source>
        <dbReference type="SAM" id="SignalP"/>
    </source>
</evidence>
<reference evidence="2 3" key="1">
    <citation type="submission" date="2019-05" db="EMBL/GenBank/DDBJ databases">
        <title>Roseovarius bejariae sp. nov., a moderately halophylic bacterium isolated from a saline soil in Rambla Salada (Murcia).</title>
        <authorList>
            <person name="Castro D.J."/>
            <person name="Gomez-Altuve A."/>
            <person name="Reina J.C."/>
            <person name="Rodriguez M."/>
            <person name="Sampedro I."/>
            <person name="Llamas I."/>
            <person name="Martinez-Checa F."/>
        </authorList>
    </citation>
    <scope>NUCLEOTIDE SEQUENCE [LARGE SCALE GENOMIC DNA]</scope>
    <source>
        <strain evidence="2 3">A21</strain>
    </source>
</reference>
<dbReference type="OrthoDB" id="7874348at2"/>
<sequence length="117" mass="13080">MRYVATLAVALGLATPAGAEGFNQVSDKRTFLSLVDGRELTRFGIKLDVTRDGRIKGRAFGRDVTGAWRWKSGYFCRDLYWGQMDLGPNCQAVKVQGRTLRFISDQGTGQYADLQLR</sequence>
<keyword evidence="1" id="KW-0732">Signal</keyword>
<dbReference type="Proteomes" id="UP000564704">
    <property type="component" value="Unassembled WGS sequence"/>
</dbReference>
<keyword evidence="3" id="KW-1185">Reference proteome</keyword>
<protein>
    <submittedName>
        <fullName evidence="2">Dihydrodipicolinate reductase</fullName>
    </submittedName>
</protein>
<dbReference type="EMBL" id="SZWE01000001">
    <property type="protein sequence ID" value="MRU15883.1"/>
    <property type="molecule type" value="Genomic_DNA"/>
</dbReference>
<comment type="caution">
    <text evidence="2">The sequence shown here is derived from an EMBL/GenBank/DDBJ whole genome shotgun (WGS) entry which is preliminary data.</text>
</comment>
<name>A0A844D207_9RHOB</name>
<dbReference type="RefSeq" id="WP_154151532.1">
    <property type="nucleotide sequence ID" value="NZ_SZWE01000001.1"/>
</dbReference>
<gene>
    <name evidence="2" type="ORF">FDP25_10640</name>
</gene>
<evidence type="ECO:0000313" key="3">
    <source>
        <dbReference type="Proteomes" id="UP000564704"/>
    </source>
</evidence>
<proteinExistence type="predicted"/>